<dbReference type="PANTHER" id="PTHR20836">
    <property type="entry name" value="DIHYDRODIPICOLINATE REDUCTASE"/>
    <property type="match status" value="1"/>
</dbReference>
<evidence type="ECO:0000259" key="14">
    <source>
        <dbReference type="Pfam" id="PF05173"/>
    </source>
</evidence>
<dbReference type="GO" id="GO:0005829">
    <property type="term" value="C:cytosol"/>
    <property type="evidence" value="ECO:0007669"/>
    <property type="project" value="TreeGrafter"/>
</dbReference>
<evidence type="ECO:0000256" key="10">
    <source>
        <dbReference type="ARBA" id="ARBA00049080"/>
    </source>
</evidence>
<accession>A0A1I2CAL0</accession>
<evidence type="ECO:0000256" key="2">
    <source>
        <dbReference type="ARBA" id="ARBA00022605"/>
    </source>
</evidence>
<protein>
    <recommendedName>
        <fullName evidence="9 12">4-hydroxy-tetrahydrodipicolinate reductase</fullName>
        <ecNumber evidence="9 12">1.17.1.8</ecNumber>
    </recommendedName>
</protein>
<gene>
    <name evidence="15" type="ORF">SAMN04488541_1004171</name>
</gene>
<dbReference type="GO" id="GO:0009089">
    <property type="term" value="P:lysine biosynthetic process via diaminopimelate"/>
    <property type="evidence" value="ECO:0007669"/>
    <property type="project" value="UniProtKB-UniRule"/>
</dbReference>
<dbReference type="SUPFAM" id="SSF51735">
    <property type="entry name" value="NAD(P)-binding Rossmann-fold domains"/>
    <property type="match status" value="1"/>
</dbReference>
<evidence type="ECO:0000313" key="16">
    <source>
        <dbReference type="Proteomes" id="UP000199513"/>
    </source>
</evidence>
<dbReference type="AlphaFoldDB" id="A0A1I2CAL0"/>
<evidence type="ECO:0000313" key="15">
    <source>
        <dbReference type="EMBL" id="SFE65222.1"/>
    </source>
</evidence>
<keyword evidence="4" id="KW-0220">Diaminopimelate biosynthesis</keyword>
<proteinExistence type="inferred from homology"/>
<evidence type="ECO:0000256" key="1">
    <source>
        <dbReference type="ARBA" id="ARBA00006642"/>
    </source>
</evidence>
<dbReference type="EMBL" id="FONY01000004">
    <property type="protein sequence ID" value="SFE65222.1"/>
    <property type="molecule type" value="Genomic_DNA"/>
</dbReference>
<dbReference type="Pfam" id="PF01113">
    <property type="entry name" value="DapB_N"/>
    <property type="match status" value="1"/>
</dbReference>
<dbReference type="InterPro" id="IPR000846">
    <property type="entry name" value="DapB_N"/>
</dbReference>
<comment type="pathway">
    <text evidence="8">Amino-acid biosynthesis; L-lysine biosynthesis via DAP pathway; (S)-tetrahydrodipicolinate from L-aspartate: step 4/4.</text>
</comment>
<dbReference type="Gene3D" id="3.30.360.10">
    <property type="entry name" value="Dihydrodipicolinate Reductase, domain 2"/>
    <property type="match status" value="1"/>
</dbReference>
<keyword evidence="5" id="KW-0560">Oxidoreductase</keyword>
<dbReference type="InterPro" id="IPR036291">
    <property type="entry name" value="NAD(P)-bd_dom_sf"/>
</dbReference>
<dbReference type="SUPFAM" id="SSF55347">
    <property type="entry name" value="Glyceraldehyde-3-phosphate dehydrogenase-like, C-terminal domain"/>
    <property type="match status" value="1"/>
</dbReference>
<dbReference type="NCBIfam" id="TIGR00036">
    <property type="entry name" value="dapB"/>
    <property type="match status" value="1"/>
</dbReference>
<keyword evidence="16" id="KW-1185">Reference proteome</keyword>
<dbReference type="InterPro" id="IPR023940">
    <property type="entry name" value="DHDPR_bac"/>
</dbReference>
<evidence type="ECO:0000259" key="13">
    <source>
        <dbReference type="Pfam" id="PF01113"/>
    </source>
</evidence>
<dbReference type="Pfam" id="PF05173">
    <property type="entry name" value="DapB_C"/>
    <property type="match status" value="1"/>
</dbReference>
<keyword evidence="7" id="KW-0457">Lysine biosynthesis</keyword>
<dbReference type="GO" id="GO:0019877">
    <property type="term" value="P:diaminopimelate biosynthetic process"/>
    <property type="evidence" value="ECO:0007669"/>
    <property type="project" value="UniProtKB-KW"/>
</dbReference>
<reference evidence="15 16" key="1">
    <citation type="submission" date="2016-10" db="EMBL/GenBank/DDBJ databases">
        <authorList>
            <person name="de Groot N.N."/>
        </authorList>
    </citation>
    <scope>NUCLEOTIDE SEQUENCE [LARGE SCALE GENOMIC DNA]</scope>
    <source>
        <strain>GEY</strain>
        <strain evidence="16">DSM 9560</strain>
    </source>
</reference>
<comment type="similarity">
    <text evidence="1">Belongs to the DapB family.</text>
</comment>
<keyword evidence="6" id="KW-0520">NAD</keyword>
<dbReference type="Proteomes" id="UP000199513">
    <property type="component" value="Unassembled WGS sequence"/>
</dbReference>
<organism evidence="15 16">
    <name type="scientific">Thermoflexibacter ruber</name>
    <dbReference type="NCBI Taxonomy" id="1003"/>
    <lineage>
        <taxon>Bacteria</taxon>
        <taxon>Pseudomonadati</taxon>
        <taxon>Bacteroidota</taxon>
        <taxon>Cytophagia</taxon>
        <taxon>Cytophagales</taxon>
        <taxon>Thermoflexibacteraceae</taxon>
        <taxon>Thermoflexibacter</taxon>
    </lineage>
</organism>
<feature type="domain" description="Dihydrodipicolinate reductase N-terminal" evidence="13">
    <location>
        <begin position="19"/>
        <end position="93"/>
    </location>
</feature>
<dbReference type="STRING" id="1003.SAMN04488541_1004171"/>
<dbReference type="PANTHER" id="PTHR20836:SF0">
    <property type="entry name" value="4-HYDROXY-TETRAHYDRODIPICOLINATE REDUCTASE 1, CHLOROPLASTIC-RELATED"/>
    <property type="match status" value="1"/>
</dbReference>
<evidence type="ECO:0000256" key="7">
    <source>
        <dbReference type="ARBA" id="ARBA00023154"/>
    </source>
</evidence>
<dbReference type="EC" id="1.17.1.8" evidence="9 12"/>
<feature type="domain" description="Dihydrodipicolinate reductase C-terminal" evidence="14">
    <location>
        <begin position="96"/>
        <end position="225"/>
    </location>
</feature>
<evidence type="ECO:0000256" key="11">
    <source>
        <dbReference type="ARBA" id="ARBA00049396"/>
    </source>
</evidence>
<name>A0A1I2CAL0_9BACT</name>
<dbReference type="PIRSF" id="PIRSF000161">
    <property type="entry name" value="DHPR"/>
    <property type="match status" value="1"/>
</dbReference>
<dbReference type="Gene3D" id="3.40.50.720">
    <property type="entry name" value="NAD(P)-binding Rossmann-like Domain"/>
    <property type="match status" value="1"/>
</dbReference>
<evidence type="ECO:0000256" key="3">
    <source>
        <dbReference type="ARBA" id="ARBA00022857"/>
    </source>
</evidence>
<keyword evidence="3" id="KW-0521">NADP</keyword>
<evidence type="ECO:0000256" key="9">
    <source>
        <dbReference type="ARBA" id="ARBA00038983"/>
    </source>
</evidence>
<keyword evidence="2" id="KW-0028">Amino-acid biosynthesis</keyword>
<evidence type="ECO:0000256" key="4">
    <source>
        <dbReference type="ARBA" id="ARBA00022915"/>
    </source>
</evidence>
<evidence type="ECO:0000256" key="6">
    <source>
        <dbReference type="ARBA" id="ARBA00023027"/>
    </source>
</evidence>
<comment type="catalytic activity">
    <reaction evidence="10">
        <text>(S)-2,3,4,5-tetrahydrodipicolinate + NADP(+) + H2O = (2S,4S)-4-hydroxy-2,3,4,5-tetrahydrodipicolinate + NADPH + H(+)</text>
        <dbReference type="Rhea" id="RHEA:35331"/>
        <dbReference type="ChEBI" id="CHEBI:15377"/>
        <dbReference type="ChEBI" id="CHEBI:15378"/>
        <dbReference type="ChEBI" id="CHEBI:16845"/>
        <dbReference type="ChEBI" id="CHEBI:57783"/>
        <dbReference type="ChEBI" id="CHEBI:58349"/>
        <dbReference type="ChEBI" id="CHEBI:67139"/>
        <dbReference type="EC" id="1.17.1.8"/>
    </reaction>
</comment>
<dbReference type="GO" id="GO:0008839">
    <property type="term" value="F:4-hydroxy-tetrahydrodipicolinate reductase"/>
    <property type="evidence" value="ECO:0007669"/>
    <property type="project" value="UniProtKB-UniRule"/>
</dbReference>
<evidence type="ECO:0000256" key="5">
    <source>
        <dbReference type="ARBA" id="ARBA00023002"/>
    </source>
</evidence>
<sequence>MGKTIEQIATQRGHQISHIIDVNNAQDLQTITKGDTDVVIEFTQPESAFENVKYCVENQIPIVCGTTGWLEKRPTIEQICQEKKSAFFYASNYSIGVNIFFRINQILAKMMNPYAQYEVSIEEIHHTEKKDAPSGTAITLAEGIIENLERKKGWKLAENTVDQITITALREPNVAGTHTVFYESEIDTIEIKHIAHSRQGFALGAVLAAEWLKDKQGVFGMNDLLGF</sequence>
<evidence type="ECO:0000256" key="8">
    <source>
        <dbReference type="ARBA" id="ARBA00037922"/>
    </source>
</evidence>
<evidence type="ECO:0000256" key="12">
    <source>
        <dbReference type="NCBIfam" id="TIGR00036"/>
    </source>
</evidence>
<comment type="catalytic activity">
    <reaction evidence="11">
        <text>(S)-2,3,4,5-tetrahydrodipicolinate + NAD(+) + H2O = (2S,4S)-4-hydroxy-2,3,4,5-tetrahydrodipicolinate + NADH + H(+)</text>
        <dbReference type="Rhea" id="RHEA:35323"/>
        <dbReference type="ChEBI" id="CHEBI:15377"/>
        <dbReference type="ChEBI" id="CHEBI:15378"/>
        <dbReference type="ChEBI" id="CHEBI:16845"/>
        <dbReference type="ChEBI" id="CHEBI:57540"/>
        <dbReference type="ChEBI" id="CHEBI:57945"/>
        <dbReference type="ChEBI" id="CHEBI:67139"/>
        <dbReference type="EC" id="1.17.1.8"/>
    </reaction>
</comment>
<dbReference type="InterPro" id="IPR022663">
    <property type="entry name" value="DapB_C"/>
</dbReference>